<feature type="domain" description="Nucleoside diphosphate kinase-like" evidence="14">
    <location>
        <begin position="1"/>
        <end position="139"/>
    </location>
</feature>
<dbReference type="STRING" id="1399147.P618_200035"/>
<dbReference type="EMBL" id="AWTR02000004">
    <property type="protein sequence ID" value="ETZ07764.1"/>
    <property type="molecule type" value="Genomic_DNA"/>
</dbReference>
<dbReference type="GO" id="GO:0046872">
    <property type="term" value="F:metal ion binding"/>
    <property type="evidence" value="ECO:0007669"/>
    <property type="project" value="UniProtKB-KW"/>
</dbReference>
<evidence type="ECO:0000313" key="15">
    <source>
        <dbReference type="EMBL" id="ETZ07764.1"/>
    </source>
</evidence>
<feature type="binding site" evidence="11">
    <location>
        <position position="113"/>
    </location>
    <ligand>
        <name>ATP</name>
        <dbReference type="ChEBI" id="CHEBI:30616"/>
    </ligand>
</feature>
<dbReference type="SMART" id="SM00562">
    <property type="entry name" value="NDK"/>
    <property type="match status" value="1"/>
</dbReference>
<evidence type="ECO:0000259" key="14">
    <source>
        <dbReference type="SMART" id="SM00562"/>
    </source>
</evidence>
<feature type="binding site" evidence="11">
    <location>
        <position position="103"/>
    </location>
    <ligand>
        <name>ATP</name>
        <dbReference type="ChEBI" id="CHEBI:30616"/>
    </ligand>
</feature>
<dbReference type="PRINTS" id="PR01243">
    <property type="entry name" value="NUCDPKINASE"/>
</dbReference>
<dbReference type="Pfam" id="PF00334">
    <property type="entry name" value="NDK"/>
    <property type="match status" value="1"/>
</dbReference>
<protein>
    <recommendedName>
        <fullName evidence="13">Nucleoside diphosphate kinase</fullName>
        <ecNumber evidence="13">2.7.4.6</ecNumber>
    </recommendedName>
</protein>
<keyword evidence="2" id="KW-0963">Cytoplasm</keyword>
<evidence type="ECO:0000256" key="4">
    <source>
        <dbReference type="ARBA" id="ARBA00022679"/>
    </source>
</evidence>
<evidence type="ECO:0000256" key="3">
    <source>
        <dbReference type="ARBA" id="ARBA00022553"/>
    </source>
</evidence>
<dbReference type="PROSITE" id="PS51374">
    <property type="entry name" value="NDPK_LIKE"/>
    <property type="match status" value="1"/>
</dbReference>
<dbReference type="eggNOG" id="COG0105">
    <property type="taxonomic scope" value="Bacteria"/>
</dbReference>
<dbReference type="GO" id="GO:0006228">
    <property type="term" value="P:UTP biosynthetic process"/>
    <property type="evidence" value="ECO:0007669"/>
    <property type="project" value="InterPro"/>
</dbReference>
<evidence type="ECO:0000256" key="1">
    <source>
        <dbReference type="ARBA" id="ARBA00008142"/>
    </source>
</evidence>
<sequence length="149" mass="16423">MNLTFSLIKPSAMDRCEEILMAIKAGGFSVLSMKTQQLTLSQVKKFYEEHAEKSFFTSMCERLALGPVLLMALYEPNGTDTPLKFRKLLGATDPKQALEGTLRKQFGVDLDANAVHGSDSEISAIRELSFFFCGMETGLELNGSSSRSL</sequence>
<feature type="binding site" evidence="11">
    <location>
        <position position="9"/>
    </location>
    <ligand>
        <name>ATP</name>
        <dbReference type="ChEBI" id="CHEBI:30616"/>
    </ligand>
</feature>
<evidence type="ECO:0000256" key="5">
    <source>
        <dbReference type="ARBA" id="ARBA00022723"/>
    </source>
</evidence>
<evidence type="ECO:0000256" key="12">
    <source>
        <dbReference type="RuleBase" id="RU004011"/>
    </source>
</evidence>
<evidence type="ECO:0000256" key="2">
    <source>
        <dbReference type="ARBA" id="ARBA00022490"/>
    </source>
</evidence>
<evidence type="ECO:0000313" key="16">
    <source>
        <dbReference type="Proteomes" id="UP000019112"/>
    </source>
</evidence>
<evidence type="ECO:0000256" key="11">
    <source>
        <dbReference type="PROSITE-ProRule" id="PRU00706"/>
    </source>
</evidence>
<dbReference type="GO" id="GO:0004550">
    <property type="term" value="F:nucleoside diphosphate kinase activity"/>
    <property type="evidence" value="ECO:0007669"/>
    <property type="project" value="UniProtKB-EC"/>
</dbReference>
<organism evidence="15 16">
    <name type="scientific">Holospora obtusa F1</name>
    <dbReference type="NCBI Taxonomy" id="1399147"/>
    <lineage>
        <taxon>Bacteria</taxon>
        <taxon>Pseudomonadati</taxon>
        <taxon>Pseudomonadota</taxon>
        <taxon>Alphaproteobacteria</taxon>
        <taxon>Holosporales</taxon>
        <taxon>Holosporaceae</taxon>
        <taxon>Holospora</taxon>
    </lineage>
</organism>
<gene>
    <name evidence="15" type="ORF">P618_200035</name>
</gene>
<feature type="binding site" evidence="11">
    <location>
        <position position="86"/>
    </location>
    <ligand>
        <name>ATP</name>
        <dbReference type="ChEBI" id="CHEBI:30616"/>
    </ligand>
</feature>
<proteinExistence type="inferred from homology"/>
<dbReference type="PANTHER" id="PTHR46161">
    <property type="entry name" value="NUCLEOSIDE DIPHOSPHATE KINASE"/>
    <property type="match status" value="1"/>
</dbReference>
<dbReference type="EC" id="2.7.4.6" evidence="13"/>
<dbReference type="GO" id="GO:0006241">
    <property type="term" value="P:CTP biosynthetic process"/>
    <property type="evidence" value="ECO:0007669"/>
    <property type="project" value="InterPro"/>
</dbReference>
<feature type="binding site" evidence="11">
    <location>
        <position position="92"/>
    </location>
    <ligand>
        <name>ATP</name>
        <dbReference type="ChEBI" id="CHEBI:30616"/>
    </ligand>
</feature>
<keyword evidence="7 13" id="KW-0418">Kinase</keyword>
<evidence type="ECO:0000256" key="10">
    <source>
        <dbReference type="ARBA" id="ARBA00023080"/>
    </source>
</evidence>
<keyword evidence="8 13" id="KW-0067">ATP-binding</keyword>
<dbReference type="RefSeq" id="WP_021826764.1">
    <property type="nucleotide sequence ID" value="NZ_AWTR02000004.1"/>
</dbReference>
<keyword evidence="10" id="KW-0546">Nucleotide metabolism</keyword>
<accession>W6TFI1</accession>
<dbReference type="Proteomes" id="UP000019112">
    <property type="component" value="Unassembled WGS sequence"/>
</dbReference>
<evidence type="ECO:0000256" key="13">
    <source>
        <dbReference type="RuleBase" id="RU004013"/>
    </source>
</evidence>
<keyword evidence="4 13" id="KW-0808">Transferase</keyword>
<keyword evidence="6 13" id="KW-0547">Nucleotide-binding</keyword>
<dbReference type="Gene3D" id="3.30.70.141">
    <property type="entry name" value="Nucleoside diphosphate kinase-like domain"/>
    <property type="match status" value="1"/>
</dbReference>
<name>W6TFI1_HOLOB</name>
<keyword evidence="5" id="KW-0479">Metal-binding</keyword>
<evidence type="ECO:0000256" key="8">
    <source>
        <dbReference type="ARBA" id="ARBA00022840"/>
    </source>
</evidence>
<keyword evidence="16" id="KW-1185">Reference proteome</keyword>
<keyword evidence="3" id="KW-0597">Phosphoprotein</keyword>
<evidence type="ECO:0000256" key="7">
    <source>
        <dbReference type="ARBA" id="ARBA00022777"/>
    </source>
</evidence>
<dbReference type="GO" id="GO:0005524">
    <property type="term" value="F:ATP binding"/>
    <property type="evidence" value="ECO:0007669"/>
    <property type="project" value="UniProtKB-KW"/>
</dbReference>
<reference evidence="15 16" key="1">
    <citation type="journal article" date="2014" name="FEMS Microbiol. Lett.">
        <title>Draft genome sequences of three Holospora species (Holospora obtusa, Holospora undulata, and Holospora elegans), endonuclear symbiotic bacteria of the ciliate Paramecium caudatum.</title>
        <authorList>
            <person name="Dohra H."/>
            <person name="Tanaka K."/>
            <person name="Suzuki T."/>
            <person name="Fujishima M."/>
            <person name="Suzuki H."/>
        </authorList>
    </citation>
    <scope>NUCLEOTIDE SEQUENCE [LARGE SCALE GENOMIC DNA]</scope>
    <source>
        <strain evidence="15 16">F1</strain>
    </source>
</reference>
<dbReference type="InterPro" id="IPR001564">
    <property type="entry name" value="Nucleoside_diP_kinase"/>
</dbReference>
<evidence type="ECO:0000256" key="6">
    <source>
        <dbReference type="ARBA" id="ARBA00022741"/>
    </source>
</evidence>
<dbReference type="InterPro" id="IPR023005">
    <property type="entry name" value="Nucleoside_diP_kinase_AS"/>
</dbReference>
<dbReference type="SUPFAM" id="SSF54919">
    <property type="entry name" value="Nucleoside diphosphate kinase, NDK"/>
    <property type="match status" value="1"/>
</dbReference>
<dbReference type="OrthoDB" id="9801161at2"/>
<dbReference type="PANTHER" id="PTHR46161:SF3">
    <property type="entry name" value="NUCLEOSIDE DIPHOSPHATE KINASE DDB_G0292928-RELATED"/>
    <property type="match status" value="1"/>
</dbReference>
<comment type="caution">
    <text evidence="15">The sequence shown here is derived from an EMBL/GenBank/DDBJ whole genome shotgun (WGS) entry which is preliminary data.</text>
</comment>
<dbReference type="InterPro" id="IPR036850">
    <property type="entry name" value="NDK-like_dom_sf"/>
</dbReference>
<dbReference type="GO" id="GO:0006183">
    <property type="term" value="P:GTP biosynthetic process"/>
    <property type="evidence" value="ECO:0007669"/>
    <property type="project" value="InterPro"/>
</dbReference>
<evidence type="ECO:0000256" key="9">
    <source>
        <dbReference type="ARBA" id="ARBA00022842"/>
    </source>
</evidence>
<comment type="catalytic activity">
    <reaction evidence="13">
        <text>a 2'-deoxyribonucleoside 5'-diphosphate + ATP = a 2'-deoxyribonucleoside 5'-triphosphate + ADP</text>
        <dbReference type="Rhea" id="RHEA:44640"/>
        <dbReference type="ChEBI" id="CHEBI:30616"/>
        <dbReference type="ChEBI" id="CHEBI:61560"/>
        <dbReference type="ChEBI" id="CHEBI:73316"/>
        <dbReference type="ChEBI" id="CHEBI:456216"/>
        <dbReference type="EC" id="2.7.4.6"/>
    </reaction>
</comment>
<dbReference type="AlphaFoldDB" id="W6TFI1"/>
<dbReference type="InterPro" id="IPR034907">
    <property type="entry name" value="NDK-like_dom"/>
</dbReference>
<dbReference type="PROSITE" id="PS00469">
    <property type="entry name" value="NDPK"/>
    <property type="match status" value="1"/>
</dbReference>
<keyword evidence="9" id="KW-0460">Magnesium</keyword>
<feature type="binding site" evidence="11">
    <location>
        <position position="55"/>
    </location>
    <ligand>
        <name>ATP</name>
        <dbReference type="ChEBI" id="CHEBI:30616"/>
    </ligand>
</feature>
<comment type="similarity">
    <text evidence="1 11 12">Belongs to the NDK family.</text>
</comment>
<feature type="active site" description="Pros-phosphohistidine intermediate" evidence="11">
    <location>
        <position position="116"/>
    </location>
</feature>